<dbReference type="PhylomeDB" id="A0A1B0FAC5"/>
<organism evidence="9 10">
    <name type="scientific">Glossina morsitans morsitans</name>
    <name type="common">Savannah tsetse fly</name>
    <dbReference type="NCBI Taxonomy" id="37546"/>
    <lineage>
        <taxon>Eukaryota</taxon>
        <taxon>Metazoa</taxon>
        <taxon>Ecdysozoa</taxon>
        <taxon>Arthropoda</taxon>
        <taxon>Hexapoda</taxon>
        <taxon>Insecta</taxon>
        <taxon>Pterygota</taxon>
        <taxon>Neoptera</taxon>
        <taxon>Endopterygota</taxon>
        <taxon>Diptera</taxon>
        <taxon>Brachycera</taxon>
        <taxon>Muscomorpha</taxon>
        <taxon>Hippoboscoidea</taxon>
        <taxon>Glossinidae</taxon>
        <taxon>Glossina</taxon>
    </lineage>
</organism>
<reference evidence="9" key="1">
    <citation type="submission" date="2020-05" db="UniProtKB">
        <authorList>
            <consortium name="EnsemblMetazoa"/>
        </authorList>
    </citation>
    <scope>IDENTIFICATION</scope>
    <source>
        <strain evidence="9">Yale</strain>
    </source>
</reference>
<feature type="compositionally biased region" description="Basic residues" evidence="7">
    <location>
        <begin position="581"/>
        <end position="594"/>
    </location>
</feature>
<evidence type="ECO:0000256" key="4">
    <source>
        <dbReference type="ARBA" id="ARBA00023163"/>
    </source>
</evidence>
<feature type="region of interest" description="Disordered" evidence="7">
    <location>
        <begin position="581"/>
        <end position="615"/>
    </location>
</feature>
<dbReference type="GO" id="GO:0005634">
    <property type="term" value="C:nucleus"/>
    <property type="evidence" value="ECO:0007669"/>
    <property type="project" value="UniProtKB-SubCell"/>
</dbReference>
<evidence type="ECO:0000256" key="3">
    <source>
        <dbReference type="ARBA" id="ARBA00023125"/>
    </source>
</evidence>
<dbReference type="PANTHER" id="PTHR15741">
    <property type="entry name" value="BASIC HELIX-LOOP-HELIX ZIP TRANSCRIPTION FACTOR"/>
    <property type="match status" value="1"/>
</dbReference>
<dbReference type="InterPro" id="IPR036638">
    <property type="entry name" value="HLH_DNA-bd_sf"/>
</dbReference>
<dbReference type="InterPro" id="IPR052207">
    <property type="entry name" value="Max-like/E-box_TFs"/>
</dbReference>
<accession>A0A1B0FAC5</accession>
<evidence type="ECO:0000256" key="2">
    <source>
        <dbReference type="ARBA" id="ARBA00023015"/>
    </source>
</evidence>
<evidence type="ECO:0000256" key="6">
    <source>
        <dbReference type="SAM" id="Coils"/>
    </source>
</evidence>
<keyword evidence="4" id="KW-0804">Transcription</keyword>
<dbReference type="GO" id="GO:0046983">
    <property type="term" value="F:protein dimerization activity"/>
    <property type="evidence" value="ECO:0007669"/>
    <property type="project" value="InterPro"/>
</dbReference>
<feature type="coiled-coil region" evidence="6">
    <location>
        <begin position="847"/>
        <end position="881"/>
    </location>
</feature>
<evidence type="ECO:0000259" key="8">
    <source>
        <dbReference type="PROSITE" id="PS50888"/>
    </source>
</evidence>
<feature type="compositionally biased region" description="Polar residues" evidence="7">
    <location>
        <begin position="595"/>
        <end position="615"/>
    </location>
</feature>
<dbReference type="PROSITE" id="PS50888">
    <property type="entry name" value="BHLH"/>
    <property type="match status" value="1"/>
</dbReference>
<dbReference type="SUPFAM" id="SSF47459">
    <property type="entry name" value="HLH, helix-loop-helix DNA-binding domain"/>
    <property type="match status" value="1"/>
</dbReference>
<keyword evidence="10" id="KW-1185">Reference proteome</keyword>
<dbReference type="Gene3D" id="4.10.280.10">
    <property type="entry name" value="Helix-loop-helix DNA-binding domain"/>
    <property type="match status" value="1"/>
</dbReference>
<dbReference type="AlphaFoldDB" id="A0A1B0FAC5"/>
<evidence type="ECO:0000256" key="5">
    <source>
        <dbReference type="ARBA" id="ARBA00023242"/>
    </source>
</evidence>
<dbReference type="EnsemblMetazoa" id="GMOY000458-RA">
    <property type="protein sequence ID" value="GMOY000458-PA"/>
    <property type="gene ID" value="GMOY000458"/>
</dbReference>
<proteinExistence type="predicted"/>
<dbReference type="EMBL" id="CCAG010021302">
    <property type="status" value="NOT_ANNOTATED_CDS"/>
    <property type="molecule type" value="Genomic_DNA"/>
</dbReference>
<evidence type="ECO:0000313" key="10">
    <source>
        <dbReference type="Proteomes" id="UP000092444"/>
    </source>
</evidence>
<dbReference type="STRING" id="37546.A0A1B0FAC5"/>
<comment type="subcellular location">
    <subcellularLocation>
        <location evidence="1">Nucleus</location>
    </subcellularLocation>
</comment>
<dbReference type="Proteomes" id="UP000092444">
    <property type="component" value="Unassembled WGS sequence"/>
</dbReference>
<dbReference type="GO" id="GO:0000978">
    <property type="term" value="F:RNA polymerase II cis-regulatory region sequence-specific DNA binding"/>
    <property type="evidence" value="ECO:0007669"/>
    <property type="project" value="TreeGrafter"/>
</dbReference>
<dbReference type="SMART" id="SM00353">
    <property type="entry name" value="HLH"/>
    <property type="match status" value="1"/>
</dbReference>
<dbReference type="CDD" id="cd11405">
    <property type="entry name" value="bHLHzip_MLXIP_like"/>
    <property type="match status" value="1"/>
</dbReference>
<feature type="domain" description="BHLH" evidence="8">
    <location>
        <begin position="804"/>
        <end position="857"/>
    </location>
</feature>
<keyword evidence="3" id="KW-0238">DNA-binding</keyword>
<dbReference type="Pfam" id="PF00010">
    <property type="entry name" value="HLH"/>
    <property type="match status" value="1"/>
</dbReference>
<sequence>MISEDWTSDTLFSAINVPFPFPDSREIARGAGIADFIQPSLGPLQPNLDDIEDITVVELLQNSRLAPVPEEGSEEMLKNVDYGFSDIMDSEQIGSNSLMDVSTPNVVTSLPSAAEDANMLELNTPLSTLQFTEILNEANPPNTHSNIIAEDAIMEEPTLQNSTNVIMLSHTNSVSTNRNLTKLYVGALENHNSSNGANSNAVVRQSGNDFPVKKGRISKNSQRPFSNRFFFFFIILRREPHNYDKAQPTLHQTTIYQQMLAEQQKAQQVQHQQQLQRQQQLQSSNAAVTTLQHPSNVFPATPQQQQHFSGQLPFVSNASILNNSSTHQFAGNVSENMLRIVNNTNVTRDFAGIMPSGTNGGSTSSAMSNNVTADTFNVRTEIPSSEVLSMFNLSTGDGYSTNSNTDVNSYKPSNTHLGTFKKSASTGAYINVCANNSGLQQMYFQQDGGIQVEQTGQMSTAPQSLPSQIGSHLAGLTSAIQPRPLSHVTPTSISSSQRTLSLKLNMSSQSSQINNTPVVPVQQTHLQTQQVGQAIMSNTMPKEMYRSNSLPLNSSMQKLEARQTSNEHFVVPKYQAAPKSVKSRMRSNSIHHHLSQTPSNTNLSAADSMNGDTRNLNVNTQLHTASSDPMLNSTLAQLLTANSQMPCSGRQQNASISANSLANTPVSGLHSTQNKPSSLNGSAVTNMYMAAAQRVTSSPPSSALIGDINAASMDRDLPPRQSLKHCGQTQQQQPLHKSPKKCSSLPTQITASIVNNPSAPKVNMLSYPLSGGPQHHQSLSPESYHETESQLSPTHIVKYPRDSQRRAGHIHAEQKRRYNIKYSFDQLHDLIPQLQQNNAKLSKAAMLQKGAEHIKHLRNERDALKDRMEALRMERDALNNSLTHLHSILPANGAPVTRQGTERVRQLYEQYVRYRTMENWKFWILGLIVEPLLSSYTTTVSSASLDELRRTAFLWVDQHCSLIDLRPAISNKLKYLMTKTEILSDPPSTLQEEVAKAVNNTTGYVRYIPT</sequence>
<protein>
    <recommendedName>
        <fullName evidence="8">BHLH domain-containing protein</fullName>
    </recommendedName>
</protein>
<dbReference type="GO" id="GO:0000981">
    <property type="term" value="F:DNA-binding transcription factor activity, RNA polymerase II-specific"/>
    <property type="evidence" value="ECO:0007669"/>
    <property type="project" value="TreeGrafter"/>
</dbReference>
<dbReference type="PANTHER" id="PTHR15741:SF37">
    <property type="entry name" value="LD38259P"/>
    <property type="match status" value="1"/>
</dbReference>
<dbReference type="FunFam" id="4.10.280.10:FF:000094">
    <property type="entry name" value="Blast:Carbohydrate-responsive element-binding protein"/>
    <property type="match status" value="1"/>
</dbReference>
<evidence type="ECO:0000256" key="1">
    <source>
        <dbReference type="ARBA" id="ARBA00004123"/>
    </source>
</evidence>
<keyword evidence="5" id="KW-0539">Nucleus</keyword>
<feature type="region of interest" description="Disordered" evidence="7">
    <location>
        <begin position="714"/>
        <end position="744"/>
    </location>
</feature>
<evidence type="ECO:0000313" key="9">
    <source>
        <dbReference type="EnsemblMetazoa" id="GMOY000458-PA"/>
    </source>
</evidence>
<dbReference type="InterPro" id="IPR011598">
    <property type="entry name" value="bHLH_dom"/>
</dbReference>
<keyword evidence="2" id="KW-0805">Transcription regulation</keyword>
<evidence type="ECO:0000256" key="7">
    <source>
        <dbReference type="SAM" id="MobiDB-lite"/>
    </source>
</evidence>
<keyword evidence="6" id="KW-0175">Coiled coil</keyword>
<name>A0A1B0FAC5_GLOMM</name>